<keyword evidence="7 16" id="KW-0808">Transferase</keyword>
<feature type="binding site" evidence="11">
    <location>
        <position position="21"/>
    </location>
    <ligand>
        <name>5-methyltetrahydropteroyltri-L-glutamate</name>
        <dbReference type="ChEBI" id="CHEBI:58207"/>
    </ligand>
</feature>
<evidence type="ECO:0000256" key="12">
    <source>
        <dbReference type="PIRSR" id="PIRSR000382-2"/>
    </source>
</evidence>
<evidence type="ECO:0000256" key="10">
    <source>
        <dbReference type="ARBA" id="ARBA00023167"/>
    </source>
</evidence>
<evidence type="ECO:0000256" key="8">
    <source>
        <dbReference type="ARBA" id="ARBA00022723"/>
    </source>
</evidence>
<evidence type="ECO:0000256" key="4">
    <source>
        <dbReference type="ARBA" id="ARBA00012034"/>
    </source>
</evidence>
<evidence type="ECO:0000256" key="3">
    <source>
        <dbReference type="ARBA" id="ARBA00009553"/>
    </source>
</evidence>
<evidence type="ECO:0000256" key="7">
    <source>
        <dbReference type="ARBA" id="ARBA00022679"/>
    </source>
</evidence>
<evidence type="ECO:0000256" key="2">
    <source>
        <dbReference type="ARBA" id="ARBA00004681"/>
    </source>
</evidence>
<dbReference type="GO" id="GO:0003871">
    <property type="term" value="F:5-methyltetrahydropteroyltriglutamate-homocysteine S-methyltransferase activity"/>
    <property type="evidence" value="ECO:0007669"/>
    <property type="project" value="UniProtKB-EC"/>
</dbReference>
<dbReference type="InterPro" id="IPR038071">
    <property type="entry name" value="UROD/MetE-like_sf"/>
</dbReference>
<comment type="cofactor">
    <cofactor evidence="12">
        <name>Zn(2+)</name>
        <dbReference type="ChEBI" id="CHEBI:29105"/>
    </cofactor>
    <text evidence="12">Binds 2 Zn(2+) ions per subunit.</text>
</comment>
<keyword evidence="10" id="KW-0486">Methionine biosynthesis</keyword>
<reference evidence="16" key="1">
    <citation type="submission" date="2023-03" db="EMBL/GenBank/DDBJ databases">
        <title>Andean soil-derived lignocellulolytic bacterial consortium as a source of novel taxa and putative plastic-active enzymes.</title>
        <authorList>
            <person name="Diaz-Garcia L."/>
            <person name="Chuvochina M."/>
            <person name="Feuerriegel G."/>
            <person name="Bunk B."/>
            <person name="Sproer C."/>
            <person name="Streit W.R."/>
            <person name="Rodriguez L.M."/>
            <person name="Overmann J."/>
            <person name="Jimenez D.J."/>
        </authorList>
    </citation>
    <scope>NUCLEOTIDE SEQUENCE</scope>
    <source>
        <strain evidence="16">MAG 2441</strain>
    </source>
</reference>
<dbReference type="Pfam" id="PF01717">
    <property type="entry name" value="Meth_synt_2"/>
    <property type="match status" value="1"/>
</dbReference>
<dbReference type="GO" id="GO:0032259">
    <property type="term" value="P:methylation"/>
    <property type="evidence" value="ECO:0007669"/>
    <property type="project" value="UniProtKB-KW"/>
</dbReference>
<protein>
    <recommendedName>
        <fullName evidence="4">5-methyltetrahydropteroyltriglutamate--homocysteine S-methyltransferase</fullName>
        <ecNumber evidence="4">2.1.1.14</ecNumber>
    </recommendedName>
</protein>
<keyword evidence="17" id="KW-1185">Reference proteome</keyword>
<evidence type="ECO:0000256" key="1">
    <source>
        <dbReference type="ARBA" id="ARBA00002777"/>
    </source>
</evidence>
<dbReference type="InterPro" id="IPR013215">
    <property type="entry name" value="Cbl-indep_Met_Synth_N"/>
</dbReference>
<comment type="function">
    <text evidence="1">Catalyzes the transfer of a methyl group from 5-methyltetrahydrofolate to homocysteine resulting in methionine formation.</text>
</comment>
<dbReference type="Pfam" id="PF08267">
    <property type="entry name" value="Meth_synt_1"/>
    <property type="match status" value="1"/>
</dbReference>
<organism evidence="16 17">
    <name type="scientific">Candidatus Cohnella colombiensis</name>
    <dbReference type="NCBI Taxonomy" id="3121368"/>
    <lineage>
        <taxon>Bacteria</taxon>
        <taxon>Bacillati</taxon>
        <taxon>Bacillota</taxon>
        <taxon>Bacilli</taxon>
        <taxon>Bacillales</taxon>
        <taxon>Paenibacillaceae</taxon>
        <taxon>Cohnella</taxon>
    </lineage>
</organism>
<dbReference type="InterPro" id="IPR006276">
    <property type="entry name" value="Cobalamin-indep_Met_synthase"/>
</dbReference>
<keyword evidence="9 12" id="KW-0862">Zinc</keyword>
<evidence type="ECO:0000256" key="11">
    <source>
        <dbReference type="PIRSR" id="PIRSR000382-1"/>
    </source>
</evidence>
<keyword evidence="5 16" id="KW-0489">Methyltransferase</keyword>
<dbReference type="GO" id="GO:0008270">
    <property type="term" value="F:zinc ion binding"/>
    <property type="evidence" value="ECO:0007669"/>
    <property type="project" value="InterPro"/>
</dbReference>
<evidence type="ECO:0000256" key="13">
    <source>
        <dbReference type="PIRSR" id="PIRSR000382-3"/>
    </source>
</evidence>
<accession>A0AA95JBA1</accession>
<feature type="domain" description="Cobalamin-independent methionine synthase MetE N-terminal" evidence="15">
    <location>
        <begin position="6"/>
        <end position="315"/>
    </location>
</feature>
<sequence length="761" mass="85099">MSIVSTAALGYPRIGENREWKKLLEAYWSGKKDQSSFQTEMRDLRIRRLSRIQQSGVNFVPSGDFTLYDSMLDHIAAFSLVPERFKDLGTPDSLAVYFAMARGIEGAPACEMTKWFDTNYHYLVPELAHSPELKLAFNPWLTAYTEAKEALGLQTRPVLIGPYTFLRLAKGVAANEFAYRVRKLIPVYSQVLQQLAEAGAEWVQIDEPSLVTDVPDAHLPLLIEVYSALKSAHPQLKLQLQTYFGSVQHPKVIFELPVDGIGLDFVRGQPDNLQAIEQYGWVKGKILGAGIVDGRSIWRVNPDQALALIEQLARVVPLEQCIIQPSCSLLHSPVTVKGESSGDAIVNGAFAFADEKLEELVSIADTCALLLSDSSPVLPPRLETNRLALAALRGHPARQRASNQALSDTIETRAPFSNRHALQRSRFQLPLLPTTTIGSLPQTADIRKARLDWRRGTIDDLAYRSLLNERTALWIKRQEEIGIDVLVHGEFERTDMVEHFAHLLDGYHFTSNGWVQSYGSRCVKPPIIFGDVMDRGAMTLEDTLYAQSLTNRPVKGMLTGPITMLAWSFYRDDISKEQIADQIARALNAEVLRLEAAGIGMIQVDEPALREIAPLKRNDWPEYLEWSVNAFRRSVAGVRNDTQIHTHMCYCDYHEIIDAVEAMDADVISLETSRSHGALIQALHHQPYANGIGLGVYDIHSPVVPDTNTMLEVIRDSLAVVPSDRLWVNPDCGLKTRGEPETLAALERMTEAARLARRELQ</sequence>
<feature type="binding site" evidence="12">
    <location>
        <position position="732"/>
    </location>
    <ligand>
        <name>Zn(2+)</name>
        <dbReference type="ChEBI" id="CHEBI:29105"/>
        <label>1</label>
        <note>catalytic</note>
    </ligand>
</feature>
<feature type="active site" description="Proton donor" evidence="13">
    <location>
        <position position="700"/>
    </location>
</feature>
<comment type="pathway">
    <text evidence="2">Amino-acid biosynthesis; L-methionine biosynthesis via de novo pathway; L-methionine from L-homocysteine (MetE route): step 1/1.</text>
</comment>
<gene>
    <name evidence="16" type="primary">metE</name>
    <name evidence="16" type="ORF">P0Y55_03760</name>
</gene>
<evidence type="ECO:0000259" key="14">
    <source>
        <dbReference type="Pfam" id="PF01717"/>
    </source>
</evidence>
<feature type="binding site" evidence="11">
    <location>
        <position position="119"/>
    </location>
    <ligand>
        <name>5-methyltetrahydropteroyltri-L-glutamate</name>
        <dbReference type="ChEBI" id="CHEBI:58207"/>
    </ligand>
</feature>
<proteinExistence type="inferred from homology"/>
<evidence type="ECO:0000313" key="17">
    <source>
        <dbReference type="Proteomes" id="UP001178662"/>
    </source>
</evidence>
<feature type="binding site" evidence="11">
    <location>
        <position position="567"/>
    </location>
    <ligand>
        <name>5-methyltetrahydropteroyltri-L-glutamate</name>
        <dbReference type="ChEBI" id="CHEBI:58207"/>
    </ligand>
</feature>
<name>A0AA95JBA1_9BACL</name>
<evidence type="ECO:0000256" key="9">
    <source>
        <dbReference type="ARBA" id="ARBA00022833"/>
    </source>
</evidence>
<dbReference type="PIRSF" id="PIRSF000382">
    <property type="entry name" value="MeTrfase_B12_ind"/>
    <property type="match status" value="1"/>
</dbReference>
<dbReference type="InterPro" id="IPR002629">
    <property type="entry name" value="Met_Synth_C/arc"/>
</dbReference>
<keyword evidence="6" id="KW-0028">Amino-acid biosynthesis</keyword>
<evidence type="ECO:0000259" key="15">
    <source>
        <dbReference type="Pfam" id="PF08267"/>
    </source>
</evidence>
<dbReference type="NCBIfam" id="NF003556">
    <property type="entry name" value="PRK05222.1"/>
    <property type="match status" value="1"/>
</dbReference>
<evidence type="ECO:0000256" key="6">
    <source>
        <dbReference type="ARBA" id="ARBA00022605"/>
    </source>
</evidence>
<evidence type="ECO:0000256" key="5">
    <source>
        <dbReference type="ARBA" id="ARBA00022603"/>
    </source>
</evidence>
<dbReference type="CDD" id="cd03312">
    <property type="entry name" value="CIMS_N_terminal_like"/>
    <property type="match status" value="1"/>
</dbReference>
<dbReference type="EC" id="2.1.1.14" evidence="4"/>
<dbReference type="PANTHER" id="PTHR30519">
    <property type="entry name" value="5-METHYLTETRAHYDROPTEROYLTRIGLUTAMATE--HOMOCYSTEINE METHYLTRANSFERASE"/>
    <property type="match status" value="1"/>
</dbReference>
<dbReference type="Proteomes" id="UP001178662">
    <property type="component" value="Chromosome"/>
</dbReference>
<dbReference type="AlphaFoldDB" id="A0AA95JBA1"/>
<comment type="similarity">
    <text evidence="3">Belongs to the vitamin-B12 independent methionine synthase family.</text>
</comment>
<keyword evidence="8 12" id="KW-0479">Metal-binding</keyword>
<dbReference type="EMBL" id="CP119317">
    <property type="protein sequence ID" value="WEK55193.1"/>
    <property type="molecule type" value="Genomic_DNA"/>
</dbReference>
<dbReference type="GO" id="GO:0009086">
    <property type="term" value="P:methionine biosynthetic process"/>
    <property type="evidence" value="ECO:0007669"/>
    <property type="project" value="UniProtKB-KW"/>
</dbReference>
<feature type="binding site" evidence="11">
    <location>
        <position position="490"/>
    </location>
    <ligand>
        <name>L-methionine</name>
        <dbReference type="ChEBI" id="CHEBI:57844"/>
    </ligand>
</feature>
<feature type="binding site" evidence="12">
    <location>
        <position position="647"/>
    </location>
    <ligand>
        <name>Zn(2+)</name>
        <dbReference type="ChEBI" id="CHEBI:29105"/>
        <label>1</label>
        <note>catalytic</note>
    </ligand>
</feature>
<feature type="domain" description="Cobalamin-independent methionine synthase MetE C-terminal/archaeal" evidence="14">
    <location>
        <begin position="432"/>
        <end position="754"/>
    </location>
</feature>
<dbReference type="SUPFAM" id="SSF51726">
    <property type="entry name" value="UROD/MetE-like"/>
    <property type="match status" value="2"/>
</dbReference>
<dbReference type="CDD" id="cd03311">
    <property type="entry name" value="CIMS_C_terminal_like"/>
    <property type="match status" value="1"/>
</dbReference>
<feature type="binding site" evidence="11">
    <location>
        <begin position="521"/>
        <end position="522"/>
    </location>
    <ligand>
        <name>5-methyltetrahydropteroyltri-L-glutamate</name>
        <dbReference type="ChEBI" id="CHEBI:58207"/>
    </ligand>
</feature>
<dbReference type="Gene3D" id="3.20.20.210">
    <property type="match status" value="2"/>
</dbReference>
<feature type="binding site" evidence="12">
    <location>
        <position position="671"/>
    </location>
    <ligand>
        <name>Zn(2+)</name>
        <dbReference type="ChEBI" id="CHEBI:29105"/>
        <label>1</label>
        <note>catalytic</note>
    </ligand>
</feature>
<evidence type="ECO:0000313" key="16">
    <source>
        <dbReference type="EMBL" id="WEK55193.1"/>
    </source>
</evidence>
<feature type="binding site" evidence="12">
    <location>
        <position position="649"/>
    </location>
    <ligand>
        <name>Zn(2+)</name>
        <dbReference type="ChEBI" id="CHEBI:29105"/>
        <label>1</label>
        <note>catalytic</note>
    </ligand>
</feature>
<dbReference type="NCBIfam" id="TIGR01371">
    <property type="entry name" value="met_syn_B12ind"/>
    <property type="match status" value="1"/>
</dbReference>
<feature type="binding site" evidence="11">
    <location>
        <position position="605"/>
    </location>
    <ligand>
        <name>L-methionine</name>
        <dbReference type="ChEBI" id="CHEBI:57844"/>
    </ligand>
</feature>
<feature type="binding site" evidence="11">
    <location>
        <begin position="437"/>
        <end position="439"/>
    </location>
    <ligand>
        <name>L-methionine</name>
        <dbReference type="ChEBI" id="CHEBI:57844"/>
    </ligand>
</feature>